<evidence type="ECO:0000313" key="3">
    <source>
        <dbReference type="Proteomes" id="UP000789423"/>
    </source>
</evidence>
<keyword evidence="1" id="KW-0732">Signal</keyword>
<feature type="signal peptide" evidence="1">
    <location>
        <begin position="1"/>
        <end position="20"/>
    </location>
</feature>
<dbReference type="RefSeq" id="WP_230573320.1">
    <property type="nucleotide sequence ID" value="NZ_CAKJTI010000001.1"/>
</dbReference>
<comment type="caution">
    <text evidence="2">The sequence shown here is derived from an EMBL/GenBank/DDBJ whole genome shotgun (WGS) entry which is preliminary data.</text>
</comment>
<dbReference type="Pfam" id="PF13162">
    <property type="entry name" value="DUF3997"/>
    <property type="match status" value="1"/>
</dbReference>
<accession>A0ABM8Y5H9</accession>
<organism evidence="2 3">
    <name type="scientific">Bacillus rhizoplanae</name>
    <dbReference type="NCBI Taxonomy" id="2880966"/>
    <lineage>
        <taxon>Bacteria</taxon>
        <taxon>Bacillati</taxon>
        <taxon>Bacillota</taxon>
        <taxon>Bacilli</taxon>
        <taxon>Bacillales</taxon>
        <taxon>Bacillaceae</taxon>
        <taxon>Bacillus</taxon>
    </lineage>
</organism>
<evidence type="ECO:0000313" key="2">
    <source>
        <dbReference type="EMBL" id="CAG9610969.1"/>
    </source>
</evidence>
<evidence type="ECO:0000256" key="1">
    <source>
        <dbReference type="SAM" id="SignalP"/>
    </source>
</evidence>
<dbReference type="Proteomes" id="UP000789423">
    <property type="component" value="Unassembled WGS sequence"/>
</dbReference>
<dbReference type="EMBL" id="CAKJTI010000001">
    <property type="protein sequence ID" value="CAG9610969.1"/>
    <property type="molecule type" value="Genomic_DNA"/>
</dbReference>
<gene>
    <name evidence="2" type="ORF">BACCIP111899_00141</name>
</gene>
<dbReference type="InterPro" id="IPR025059">
    <property type="entry name" value="DUF3997"/>
</dbReference>
<evidence type="ECO:0008006" key="4">
    <source>
        <dbReference type="Google" id="ProtNLM"/>
    </source>
</evidence>
<name>A0ABM8Y5H9_9BACI</name>
<feature type="chain" id="PRO_5046726900" description="DUF3997 domain-containing protein" evidence="1">
    <location>
        <begin position="21"/>
        <end position="144"/>
    </location>
</feature>
<sequence length="144" mass="16835">MKRFIIVCSLIFLTSCTTNFNPSHYSIGDEYELINVSGNALELFPKTDALYASQYIPPEIVEIAWNDNYILAKQIEQTDDPNNPDASITNQATENYWIIDLKNNRRFGPYTKKQFEEQKQEFRLPEQLQLQSVKTYLTKEKQQS</sequence>
<proteinExistence type="predicted"/>
<protein>
    <recommendedName>
        <fullName evidence="4">DUF3997 domain-containing protein</fullName>
    </recommendedName>
</protein>
<dbReference type="PROSITE" id="PS51257">
    <property type="entry name" value="PROKAR_LIPOPROTEIN"/>
    <property type="match status" value="1"/>
</dbReference>
<keyword evidence="3" id="KW-1185">Reference proteome</keyword>
<reference evidence="2 3" key="1">
    <citation type="submission" date="2021-10" db="EMBL/GenBank/DDBJ databases">
        <authorList>
            <person name="Criscuolo A."/>
        </authorList>
    </citation>
    <scope>NUCLEOTIDE SEQUENCE [LARGE SCALE GENOMIC DNA]</scope>
    <source>
        <strain evidence="3">CIP 111899</strain>
    </source>
</reference>